<dbReference type="Pfam" id="PF04800">
    <property type="entry name" value="NDUS4"/>
    <property type="match status" value="1"/>
</dbReference>
<evidence type="ECO:0000313" key="13">
    <source>
        <dbReference type="Proteomes" id="UP001353858"/>
    </source>
</evidence>
<dbReference type="PANTHER" id="PTHR12219:SF8">
    <property type="entry name" value="NADH DEHYDROGENASE [UBIQUINONE] IRON-SULFUR PROTEIN 4, MITOCHONDRIAL"/>
    <property type="match status" value="1"/>
</dbReference>
<evidence type="ECO:0000256" key="10">
    <source>
        <dbReference type="ARBA" id="ARBA00023136"/>
    </source>
</evidence>
<keyword evidence="8 11" id="KW-0249">Electron transport</keyword>
<dbReference type="InterPro" id="IPR038532">
    <property type="entry name" value="NDUFS4-like_sf"/>
</dbReference>
<dbReference type="EMBL" id="JARPUR010000001">
    <property type="protein sequence ID" value="KAK4884748.1"/>
    <property type="molecule type" value="Genomic_DNA"/>
</dbReference>
<sequence length="191" mass="22021">MASLILRSRISTSRILKTCSANISTTLSNFADINKAACLKDAKQIRKEVALMKREDIIQKQEHDNATITIEKPSEISTVSGIPEEHIKTRRVKIYMPTKNAMQSGTDNTHHWEMEFETRERWENPLMGWTSSGDPLSNMNVQFTSKDDAIAFCEKNGWPWFVQEPYKCKPMKPKSYADNFSWSKRTRVSTK</sequence>
<organism evidence="12 13">
    <name type="scientific">Aquatica leii</name>
    <dbReference type="NCBI Taxonomy" id="1421715"/>
    <lineage>
        <taxon>Eukaryota</taxon>
        <taxon>Metazoa</taxon>
        <taxon>Ecdysozoa</taxon>
        <taxon>Arthropoda</taxon>
        <taxon>Hexapoda</taxon>
        <taxon>Insecta</taxon>
        <taxon>Pterygota</taxon>
        <taxon>Neoptera</taxon>
        <taxon>Endopterygota</taxon>
        <taxon>Coleoptera</taxon>
        <taxon>Polyphaga</taxon>
        <taxon>Elateriformia</taxon>
        <taxon>Elateroidea</taxon>
        <taxon>Lampyridae</taxon>
        <taxon>Luciolinae</taxon>
        <taxon>Aquatica</taxon>
    </lineage>
</organism>
<evidence type="ECO:0000256" key="9">
    <source>
        <dbReference type="ARBA" id="ARBA00023128"/>
    </source>
</evidence>
<dbReference type="InterPro" id="IPR006885">
    <property type="entry name" value="NADH_UbQ_FeS_4_mit-like"/>
</dbReference>
<evidence type="ECO:0000256" key="3">
    <source>
        <dbReference type="ARBA" id="ARBA00015796"/>
    </source>
</evidence>
<reference evidence="13" key="1">
    <citation type="submission" date="2023-01" db="EMBL/GenBank/DDBJ databases">
        <title>Key to firefly adult light organ development and bioluminescence: homeobox transcription factors regulate luciferase expression and transportation to peroxisome.</title>
        <authorList>
            <person name="Fu X."/>
        </authorList>
    </citation>
    <scope>NUCLEOTIDE SEQUENCE [LARGE SCALE GENOMIC DNA]</scope>
</reference>
<comment type="similarity">
    <text evidence="2 11">Belongs to the complex I NDUFS4 subunit family.</text>
</comment>
<comment type="function">
    <text evidence="1 11">Accessory subunit of the mitochondrial membrane respiratory chain NADH dehydrogenase (Complex I), that is believed not to be involved in catalysis. Complex I functions in the transfer of electrons from NADH to the respiratory chain. The immediate electron acceptor for the enzyme is believed to be ubiquinone.</text>
</comment>
<dbReference type="FunFam" id="3.30.160.190:FF:000001">
    <property type="entry name" value="NADH-ubiquinone oxidoreductase 21 kDa subunit mitochondrial"/>
    <property type="match status" value="1"/>
</dbReference>
<keyword evidence="6 11" id="KW-0999">Mitochondrion inner membrane</keyword>
<proteinExistence type="inferred from homology"/>
<evidence type="ECO:0000256" key="1">
    <source>
        <dbReference type="ARBA" id="ARBA00003195"/>
    </source>
</evidence>
<evidence type="ECO:0000256" key="6">
    <source>
        <dbReference type="ARBA" id="ARBA00022792"/>
    </source>
</evidence>
<dbReference type="GO" id="GO:0005743">
    <property type="term" value="C:mitochondrial inner membrane"/>
    <property type="evidence" value="ECO:0007669"/>
    <property type="project" value="UniProtKB-SubCell"/>
</dbReference>
<keyword evidence="5 11" id="KW-0679">Respiratory chain</keyword>
<keyword evidence="7 11" id="KW-0809">Transit peptide</keyword>
<keyword evidence="4 11" id="KW-0813">Transport</keyword>
<evidence type="ECO:0000256" key="5">
    <source>
        <dbReference type="ARBA" id="ARBA00022660"/>
    </source>
</evidence>
<keyword evidence="10 11" id="KW-0472">Membrane</keyword>
<dbReference type="Gene3D" id="3.30.160.190">
    <property type="entry name" value="atu1810 like domain"/>
    <property type="match status" value="1"/>
</dbReference>
<evidence type="ECO:0000256" key="7">
    <source>
        <dbReference type="ARBA" id="ARBA00022946"/>
    </source>
</evidence>
<dbReference type="PANTHER" id="PTHR12219">
    <property type="entry name" value="NADH-UBIQUINONE OXIDOREDUCTASE"/>
    <property type="match status" value="1"/>
</dbReference>
<protein>
    <recommendedName>
        <fullName evidence="3 11">NADH dehydrogenase [ubiquinone] iron-sulfur protein 4, mitochondrial</fullName>
    </recommendedName>
</protein>
<evidence type="ECO:0000313" key="12">
    <source>
        <dbReference type="EMBL" id="KAK4884748.1"/>
    </source>
</evidence>
<evidence type="ECO:0000256" key="11">
    <source>
        <dbReference type="RuleBase" id="RU367010"/>
    </source>
</evidence>
<accession>A0AAN7QMD2</accession>
<gene>
    <name evidence="12" type="ORF">RN001_001019</name>
</gene>
<keyword evidence="9 11" id="KW-0496">Mitochondrion</keyword>
<comment type="subcellular location">
    <subcellularLocation>
        <location evidence="11">Mitochondrion inner membrane</location>
        <topology evidence="11">Peripheral membrane protein</topology>
        <orientation evidence="11">Matrix side</orientation>
    </subcellularLocation>
</comment>
<comment type="caution">
    <text evidence="12">The sequence shown here is derived from an EMBL/GenBank/DDBJ whole genome shotgun (WGS) entry which is preliminary data.</text>
</comment>
<evidence type="ECO:0000256" key="4">
    <source>
        <dbReference type="ARBA" id="ARBA00022448"/>
    </source>
</evidence>
<evidence type="ECO:0000256" key="8">
    <source>
        <dbReference type="ARBA" id="ARBA00022982"/>
    </source>
</evidence>
<dbReference type="GO" id="GO:0022900">
    <property type="term" value="P:electron transport chain"/>
    <property type="evidence" value="ECO:0007669"/>
    <property type="project" value="InterPro"/>
</dbReference>
<name>A0AAN7QMD2_9COLE</name>
<dbReference type="AlphaFoldDB" id="A0AAN7QMD2"/>
<keyword evidence="13" id="KW-1185">Reference proteome</keyword>
<evidence type="ECO:0000256" key="2">
    <source>
        <dbReference type="ARBA" id="ARBA00005882"/>
    </source>
</evidence>
<dbReference type="Proteomes" id="UP001353858">
    <property type="component" value="Unassembled WGS sequence"/>
</dbReference>